<comment type="caution">
    <text evidence="1">The sequence shown here is derived from an EMBL/GenBank/DDBJ whole genome shotgun (WGS) entry which is preliminary data.</text>
</comment>
<evidence type="ECO:0000313" key="1">
    <source>
        <dbReference type="EMBL" id="EQD36514.1"/>
    </source>
</evidence>
<reference evidence="1" key="1">
    <citation type="submission" date="2013-08" db="EMBL/GenBank/DDBJ databases">
        <authorList>
            <person name="Mendez C."/>
            <person name="Richter M."/>
            <person name="Ferrer M."/>
            <person name="Sanchez J."/>
        </authorList>
    </citation>
    <scope>NUCLEOTIDE SEQUENCE</scope>
</reference>
<sequence>MNVYDYPDLGVGTASPYGVYDVGQNRGFVNVGMNHDTGEFAVESLRRWWRWIGRRQYPEAKEVLVCADGGGSNGYRLHAWKYFLQQWADDSRLSVTVCHYPRGTSKWNKIEHRMFSFISLTWRGIPLTSYETVVSLIGSVRTEKGLRVKAVLDRGEYEAGLKFSPAEMKTVNLTPHPTFPQWNYTIAPHKM</sequence>
<accession>T1A6J6</accession>
<dbReference type="Pfam" id="PF07592">
    <property type="entry name" value="DDE_Tnp_ISAZ013"/>
    <property type="match status" value="1"/>
</dbReference>
<proteinExistence type="predicted"/>
<dbReference type="EMBL" id="AUZZ01008743">
    <property type="protein sequence ID" value="EQD36514.1"/>
    <property type="molecule type" value="Genomic_DNA"/>
</dbReference>
<protein>
    <submittedName>
        <fullName evidence="1">Rhodopirellula transposase family protein</fullName>
    </submittedName>
</protein>
<organism evidence="1">
    <name type="scientific">mine drainage metagenome</name>
    <dbReference type="NCBI Taxonomy" id="410659"/>
    <lineage>
        <taxon>unclassified sequences</taxon>
        <taxon>metagenomes</taxon>
        <taxon>ecological metagenomes</taxon>
    </lineage>
</organism>
<dbReference type="InterPro" id="IPR011518">
    <property type="entry name" value="Transposase_36"/>
</dbReference>
<dbReference type="AlphaFoldDB" id="T1A6J6"/>
<dbReference type="NCBIfam" id="NF033519">
    <property type="entry name" value="transpos_ISAzo13"/>
    <property type="match status" value="1"/>
</dbReference>
<gene>
    <name evidence="1" type="ORF">B2A_12132</name>
</gene>
<reference evidence="1" key="2">
    <citation type="journal article" date="2014" name="ISME J.">
        <title>Microbial stratification in low pH oxic and suboxic macroscopic growths along an acid mine drainage.</title>
        <authorList>
            <person name="Mendez-Garcia C."/>
            <person name="Mesa V."/>
            <person name="Sprenger R.R."/>
            <person name="Richter M."/>
            <person name="Diez M.S."/>
            <person name="Solano J."/>
            <person name="Bargiela R."/>
            <person name="Golyshina O.V."/>
            <person name="Manteca A."/>
            <person name="Ramos J.L."/>
            <person name="Gallego J.R."/>
            <person name="Llorente I."/>
            <person name="Martins Dos Santos V.A."/>
            <person name="Jensen O.N."/>
            <person name="Pelaez A.I."/>
            <person name="Sanchez J."/>
            <person name="Ferrer M."/>
        </authorList>
    </citation>
    <scope>NUCLEOTIDE SEQUENCE</scope>
</reference>
<name>T1A6J6_9ZZZZ</name>